<evidence type="ECO:0000256" key="5">
    <source>
        <dbReference type="RuleBase" id="RU361153"/>
    </source>
</evidence>
<dbReference type="PANTHER" id="PTHR34142:SF1">
    <property type="entry name" value="GLYCOSIDE HYDROLASE FAMILY 5 DOMAIN-CONTAINING PROTEIN"/>
    <property type="match status" value="1"/>
</dbReference>
<dbReference type="PROSITE" id="PS00659">
    <property type="entry name" value="GLYCOSYL_HYDROL_F5"/>
    <property type="match status" value="1"/>
</dbReference>
<dbReference type="PANTHER" id="PTHR34142">
    <property type="entry name" value="ENDO-BETA-1,4-GLUCANASE A"/>
    <property type="match status" value="1"/>
</dbReference>
<proteinExistence type="inferred from homology"/>
<organism evidence="7 8">
    <name type="scientific">Nocardiopsis sediminis</name>
    <dbReference type="NCBI Taxonomy" id="1778267"/>
    <lineage>
        <taxon>Bacteria</taxon>
        <taxon>Bacillati</taxon>
        <taxon>Actinomycetota</taxon>
        <taxon>Actinomycetes</taxon>
        <taxon>Streptosporangiales</taxon>
        <taxon>Nocardiopsidaceae</taxon>
        <taxon>Nocardiopsis</taxon>
    </lineage>
</organism>
<comment type="caution">
    <text evidence="7">The sequence shown here is derived from an EMBL/GenBank/DDBJ whole genome shotgun (WGS) entry which is preliminary data.</text>
</comment>
<name>A0ABV8FWB5_9ACTN</name>
<evidence type="ECO:0000256" key="4">
    <source>
        <dbReference type="ARBA" id="ARBA00023295"/>
    </source>
</evidence>
<keyword evidence="8" id="KW-1185">Reference proteome</keyword>
<dbReference type="RefSeq" id="WP_378536912.1">
    <property type="nucleotide sequence ID" value="NZ_JBHSBH010000015.1"/>
</dbReference>
<evidence type="ECO:0000256" key="2">
    <source>
        <dbReference type="ARBA" id="ARBA00012601"/>
    </source>
</evidence>
<evidence type="ECO:0000256" key="1">
    <source>
        <dbReference type="ARBA" id="ARBA00000966"/>
    </source>
</evidence>
<dbReference type="GO" id="GO:0016787">
    <property type="term" value="F:hydrolase activity"/>
    <property type="evidence" value="ECO:0007669"/>
    <property type="project" value="UniProtKB-KW"/>
</dbReference>
<comment type="similarity">
    <text evidence="5">Belongs to the glycosyl hydrolase 5 (cellulase A) family.</text>
</comment>
<dbReference type="EC" id="3.2.1.4" evidence="2"/>
<protein>
    <recommendedName>
        <fullName evidence="2">cellulase</fullName>
        <ecNumber evidence="2">3.2.1.4</ecNumber>
    </recommendedName>
</protein>
<dbReference type="InterPro" id="IPR017853">
    <property type="entry name" value="GH"/>
</dbReference>
<dbReference type="InterPro" id="IPR001547">
    <property type="entry name" value="Glyco_hydro_5"/>
</dbReference>
<evidence type="ECO:0000256" key="3">
    <source>
        <dbReference type="ARBA" id="ARBA00022801"/>
    </source>
</evidence>
<reference evidence="8" key="1">
    <citation type="journal article" date="2019" name="Int. J. Syst. Evol. Microbiol.">
        <title>The Global Catalogue of Microorganisms (GCM) 10K type strain sequencing project: providing services to taxonomists for standard genome sequencing and annotation.</title>
        <authorList>
            <consortium name="The Broad Institute Genomics Platform"/>
            <consortium name="The Broad Institute Genome Sequencing Center for Infectious Disease"/>
            <person name="Wu L."/>
            <person name="Ma J."/>
        </authorList>
    </citation>
    <scope>NUCLEOTIDE SEQUENCE [LARGE SCALE GENOMIC DNA]</scope>
    <source>
        <strain evidence="8">TBRC 1826</strain>
    </source>
</reference>
<evidence type="ECO:0000313" key="8">
    <source>
        <dbReference type="Proteomes" id="UP001595847"/>
    </source>
</evidence>
<dbReference type="InterPro" id="IPR018087">
    <property type="entry name" value="Glyco_hydro_5_CS"/>
</dbReference>
<dbReference type="EMBL" id="JBHSBH010000015">
    <property type="protein sequence ID" value="MFC3998808.1"/>
    <property type="molecule type" value="Genomic_DNA"/>
</dbReference>
<keyword evidence="3 5" id="KW-0378">Hydrolase</keyword>
<evidence type="ECO:0000259" key="6">
    <source>
        <dbReference type="Pfam" id="PF00150"/>
    </source>
</evidence>
<dbReference type="SUPFAM" id="SSF51445">
    <property type="entry name" value="(Trans)glycosidases"/>
    <property type="match status" value="1"/>
</dbReference>
<dbReference type="Proteomes" id="UP001595847">
    <property type="component" value="Unassembled WGS sequence"/>
</dbReference>
<evidence type="ECO:0000313" key="7">
    <source>
        <dbReference type="EMBL" id="MFC3998808.1"/>
    </source>
</evidence>
<dbReference type="Pfam" id="PF00150">
    <property type="entry name" value="Cellulase"/>
    <property type="match status" value="1"/>
</dbReference>
<accession>A0ABV8FWB5</accession>
<sequence length="367" mass="39310">MARLPRPLPHARLLPTAVAALLGLALVSAALIAPPPMPGSGASAVAAESGRATSAVAPAGSPVAENGQLAVCGTRLCGEDGRPVQLQGMSSHGLQWYGHCLTDGSLDALAGDWNADVLRISMYIQEDGYETDPEGFTQRVHELIGEATERGLYAIVDWHMLTPGDPNHNLDAARTFFTEIAREHAGNPNVLYEIANEPNGVGWSSIKGYAEQVIPVIRAEDPDSVVLVGTRGWSSLGVSDGSDEGEIIADPVDAGNLMYTFHFYAASHGQNYLDTLDRASDELPIFVTEFGTESATGDGAHDFAMAQRYIDLMAEKQIGWVNWNFSDDFRSGAVFNEGVCDAGGPWTGEEPLKESGQWIRDRIREAA</sequence>
<feature type="domain" description="Glycoside hydrolase family 5" evidence="6">
    <location>
        <begin position="78"/>
        <end position="327"/>
    </location>
</feature>
<keyword evidence="4 5" id="KW-0326">Glycosidase</keyword>
<gene>
    <name evidence="7" type="ORF">ACFOVU_22975</name>
</gene>
<dbReference type="Gene3D" id="3.20.20.80">
    <property type="entry name" value="Glycosidases"/>
    <property type="match status" value="1"/>
</dbReference>
<comment type="catalytic activity">
    <reaction evidence="1">
        <text>Endohydrolysis of (1-&gt;4)-beta-D-glucosidic linkages in cellulose, lichenin and cereal beta-D-glucans.</text>
        <dbReference type="EC" id="3.2.1.4"/>
    </reaction>
</comment>